<name>A0A1G7NRN1_9BURK</name>
<evidence type="ECO:0000256" key="3">
    <source>
        <dbReference type="ARBA" id="ARBA00022491"/>
    </source>
</evidence>
<proteinExistence type="inferred from homology"/>
<organism evidence="8 9">
    <name type="scientific">Paraburkholderia phenazinium</name>
    <dbReference type="NCBI Taxonomy" id="60549"/>
    <lineage>
        <taxon>Bacteria</taxon>
        <taxon>Pseudomonadati</taxon>
        <taxon>Pseudomonadota</taxon>
        <taxon>Betaproteobacteria</taxon>
        <taxon>Burkholderiales</taxon>
        <taxon>Burkholderiaceae</taxon>
        <taxon>Paraburkholderia</taxon>
    </lineage>
</organism>
<sequence length="76" mass="8375">MGHLDPRVVIPLVPSAELQRPATRLNPVVDIDGEQYVMLTQSMGVVSVKLLKQGVGSLADRYDEIVAAMDLLLQRF</sequence>
<evidence type="ECO:0000256" key="2">
    <source>
        <dbReference type="ARBA" id="ARBA00015075"/>
    </source>
</evidence>
<evidence type="ECO:0000256" key="4">
    <source>
        <dbReference type="ARBA" id="ARBA00023015"/>
    </source>
</evidence>
<evidence type="ECO:0000256" key="1">
    <source>
        <dbReference type="ARBA" id="ARBA00005230"/>
    </source>
</evidence>
<dbReference type="SUPFAM" id="SSF50118">
    <property type="entry name" value="Cell growth inhibitor/plasmid maintenance toxic component"/>
    <property type="match status" value="1"/>
</dbReference>
<dbReference type="InterPro" id="IPR002712">
    <property type="entry name" value="CcdB"/>
</dbReference>
<dbReference type="GO" id="GO:0008657">
    <property type="term" value="F:DNA topoisomerase type II (double strand cut, ATP-hydrolyzing) inhibitor activity"/>
    <property type="evidence" value="ECO:0007669"/>
    <property type="project" value="InterPro"/>
</dbReference>
<dbReference type="Pfam" id="PF01845">
    <property type="entry name" value="CcdB"/>
    <property type="match status" value="1"/>
</dbReference>
<dbReference type="OrthoDB" id="9813510at2"/>
<dbReference type="Gene3D" id="2.30.30.110">
    <property type="match status" value="1"/>
</dbReference>
<evidence type="ECO:0000256" key="6">
    <source>
        <dbReference type="ARBA" id="ARBA00029628"/>
    </source>
</evidence>
<gene>
    <name evidence="8" type="ORF">SAMN05216466_1014</name>
</gene>
<keyword evidence="5" id="KW-0804">Transcription</keyword>
<dbReference type="AlphaFoldDB" id="A0A1G7NRN1"/>
<keyword evidence="4" id="KW-0805">Transcription regulation</keyword>
<evidence type="ECO:0000256" key="7">
    <source>
        <dbReference type="ARBA" id="ARBA00033135"/>
    </source>
</evidence>
<protein>
    <recommendedName>
        <fullName evidence="2">Toxin CcdB</fullName>
    </recommendedName>
    <alternativeName>
        <fullName evidence="7">Cytotoxic protein CcdB</fullName>
    </alternativeName>
    <alternativeName>
        <fullName evidence="6">Protein LetD</fullName>
    </alternativeName>
</protein>
<reference evidence="8 9" key="1">
    <citation type="submission" date="2016-10" db="EMBL/GenBank/DDBJ databases">
        <authorList>
            <person name="de Groot N.N."/>
        </authorList>
    </citation>
    <scope>NUCLEOTIDE SEQUENCE [LARGE SCALE GENOMIC DNA]</scope>
    <source>
        <strain evidence="8 9">LMG 2247</strain>
    </source>
</reference>
<evidence type="ECO:0000313" key="9">
    <source>
        <dbReference type="Proteomes" id="UP000199706"/>
    </source>
</evidence>
<dbReference type="Proteomes" id="UP000199706">
    <property type="component" value="Unassembled WGS sequence"/>
</dbReference>
<keyword evidence="3" id="KW-0678">Repressor</keyword>
<evidence type="ECO:0000313" key="8">
    <source>
        <dbReference type="EMBL" id="SDF76735.1"/>
    </source>
</evidence>
<dbReference type="EMBL" id="FNCJ01000001">
    <property type="protein sequence ID" value="SDF76735.1"/>
    <property type="molecule type" value="Genomic_DNA"/>
</dbReference>
<dbReference type="InterPro" id="IPR011067">
    <property type="entry name" value="Plasmid_toxin/cell-grow_inhib"/>
</dbReference>
<comment type="similarity">
    <text evidence="1">Belongs to the CcdB toxin family.</text>
</comment>
<accession>A0A1G7NRN1</accession>
<evidence type="ECO:0000256" key="5">
    <source>
        <dbReference type="ARBA" id="ARBA00023163"/>
    </source>
</evidence>
<dbReference type="GO" id="GO:0006276">
    <property type="term" value="P:plasmid maintenance"/>
    <property type="evidence" value="ECO:0007669"/>
    <property type="project" value="InterPro"/>
</dbReference>